<keyword evidence="5 7" id="KW-0067">ATP-binding</keyword>
<evidence type="ECO:0000256" key="7">
    <source>
        <dbReference type="HAMAP-Rule" id="MF_01428"/>
    </source>
</evidence>
<keyword evidence="2 7" id="KW-0479">Metal-binding</keyword>
<dbReference type="OrthoDB" id="9807503at2"/>
<feature type="domain" description="Glutamyl/glutaminyl-tRNA synthetase class Ib catalytic" evidence="9">
    <location>
        <begin position="11"/>
        <end position="110"/>
    </location>
</feature>
<comment type="cofactor">
    <cofactor evidence="7">
        <name>Zn(2+)</name>
        <dbReference type="ChEBI" id="CHEBI:29105"/>
    </cofactor>
    <text evidence="7">Binds 1 zinc ion per subunit.</text>
</comment>
<reference evidence="10 11" key="1">
    <citation type="submission" date="2016-03" db="EMBL/GenBank/DDBJ databases">
        <authorList>
            <person name="Ploux O."/>
        </authorList>
    </citation>
    <scope>NUCLEOTIDE SEQUENCE [LARGE SCALE GENOMIC DNA]</scope>
    <source>
        <strain evidence="10 11">R-45370</strain>
    </source>
</reference>
<dbReference type="AlphaFoldDB" id="A0A177NEQ8"/>
<keyword evidence="3 7" id="KW-0547">Nucleotide-binding</keyword>
<dbReference type="HAMAP" id="MF_01428">
    <property type="entry name" value="Glu_Q_tRNA_synth"/>
    <property type="match status" value="1"/>
</dbReference>
<comment type="function">
    <text evidence="7">Catalyzes the tRNA-independent activation of glutamate in presence of ATP and the subsequent transfer of glutamate onto a tRNA(Asp). Glutamate is transferred on the 2-amino-5-(4,5-dihydroxy-2-cyclopenten-1-yl) moiety of the queuosine in the wobble position of the QUC anticodon.</text>
</comment>
<accession>A0A177NEQ8</accession>
<comment type="caution">
    <text evidence="10">The sequence shown here is derived from an EMBL/GenBank/DDBJ whole genome shotgun (WGS) entry which is preliminary data.</text>
</comment>
<dbReference type="GO" id="GO:0004818">
    <property type="term" value="F:glutamate-tRNA ligase activity"/>
    <property type="evidence" value="ECO:0007669"/>
    <property type="project" value="TreeGrafter"/>
</dbReference>
<evidence type="ECO:0000256" key="3">
    <source>
        <dbReference type="ARBA" id="ARBA00022741"/>
    </source>
</evidence>
<name>A0A177NEQ8_9GAMM</name>
<evidence type="ECO:0000256" key="5">
    <source>
        <dbReference type="ARBA" id="ARBA00022840"/>
    </source>
</evidence>
<sequence>MSVSTPSYIGRFAPSPTGPLHLGSLSTALASYLDARYHKGFWRLRIDDLDTPRNVTGATDTILHCLQRFGLQWDCEVYFQSQHLQQYQQSLAKLQRQQWLYACRCSRKKLGNSLVYPGYCRQAGFPDDNTTALRLKTQDLTIEFDDALQGKVCQNLALEQGDFVLRRRDQIIAYQFAVVIDDNSQAISHVVRGADLLDSTPKQIYLQQLLGYPTPHYLHLPLIVDEHGDKLSKQTLAAPIDDSHPTATLFFLLKLLQQNPPENLLSASIQQQLNWAIAHWQPQALQKVRAIQPPIL</sequence>
<keyword evidence="4 7" id="KW-0862">Zinc</keyword>
<dbReference type="PANTHER" id="PTHR43311">
    <property type="entry name" value="GLUTAMATE--TRNA LIGASE"/>
    <property type="match status" value="1"/>
</dbReference>
<dbReference type="GO" id="GO:0008270">
    <property type="term" value="F:zinc ion binding"/>
    <property type="evidence" value="ECO:0007669"/>
    <property type="project" value="UniProtKB-UniRule"/>
</dbReference>
<evidence type="ECO:0000256" key="2">
    <source>
        <dbReference type="ARBA" id="ARBA00022723"/>
    </source>
</evidence>
<evidence type="ECO:0000256" key="1">
    <source>
        <dbReference type="ARBA" id="ARBA00022598"/>
    </source>
</evidence>
<feature type="binding site" evidence="7">
    <location>
        <position position="192"/>
    </location>
    <ligand>
        <name>L-glutamate</name>
        <dbReference type="ChEBI" id="CHEBI:29985"/>
    </ligand>
</feature>
<dbReference type="InterPro" id="IPR014729">
    <property type="entry name" value="Rossmann-like_a/b/a_fold"/>
</dbReference>
<feature type="binding site" evidence="7">
    <location>
        <position position="47"/>
    </location>
    <ligand>
        <name>L-glutamate</name>
        <dbReference type="ChEBI" id="CHEBI:29985"/>
    </ligand>
</feature>
<proteinExistence type="inferred from homology"/>
<dbReference type="GO" id="GO:0005524">
    <property type="term" value="F:ATP binding"/>
    <property type="evidence" value="ECO:0007669"/>
    <property type="project" value="UniProtKB-KW"/>
</dbReference>
<dbReference type="FunFam" id="3.40.50.620:FF:000093">
    <property type="entry name" value="Glutamyl-Q tRNA(Asp) synthetase"/>
    <property type="match status" value="1"/>
</dbReference>
<dbReference type="PANTHER" id="PTHR43311:SF1">
    <property type="entry name" value="GLUTAMYL-Q TRNA(ASP) SYNTHETASE"/>
    <property type="match status" value="1"/>
</dbReference>
<dbReference type="STRING" id="980561.A1359_08335"/>
<dbReference type="RefSeq" id="WP_066981475.1">
    <property type="nucleotide sequence ID" value="NZ_LUUI01000096.1"/>
</dbReference>
<keyword evidence="8" id="KW-0648">Protein biosynthesis</keyword>
<feature type="domain" description="Glutamyl/glutaminyl-tRNA synthetase class Ib catalytic" evidence="9">
    <location>
        <begin position="128"/>
        <end position="239"/>
    </location>
</feature>
<evidence type="ECO:0000256" key="4">
    <source>
        <dbReference type="ARBA" id="ARBA00022833"/>
    </source>
</evidence>
<gene>
    <name evidence="7" type="primary">gluQ</name>
    <name evidence="10" type="ORF">A1359_08335</name>
</gene>
<feature type="short sequence motif" description="'KMSKS' region" evidence="7">
    <location>
        <begin position="230"/>
        <end position="234"/>
    </location>
</feature>
<feature type="short sequence motif" description="'HIGH' region" evidence="7">
    <location>
        <begin position="14"/>
        <end position="24"/>
    </location>
</feature>
<feature type="binding site" evidence="7">
    <location>
        <position position="103"/>
    </location>
    <ligand>
        <name>Zn(2+)</name>
        <dbReference type="ChEBI" id="CHEBI:29105"/>
    </ligand>
</feature>
<protein>
    <recommendedName>
        <fullName evidence="7">Glutamyl-Q tRNA(Asp) synthetase</fullName>
        <shortName evidence="7">Glu-Q-RSs</shortName>
        <ecNumber evidence="7">6.1.1.-</ecNumber>
    </recommendedName>
</protein>
<feature type="binding site" evidence="7">
    <location>
        <position position="174"/>
    </location>
    <ligand>
        <name>L-glutamate</name>
        <dbReference type="ChEBI" id="CHEBI:29985"/>
    </ligand>
</feature>
<evidence type="ECO:0000256" key="6">
    <source>
        <dbReference type="ARBA" id="ARBA00023146"/>
    </source>
</evidence>
<dbReference type="InterPro" id="IPR000924">
    <property type="entry name" value="Glu/Gln-tRNA-synth"/>
</dbReference>
<dbReference type="NCBIfam" id="TIGR03838">
    <property type="entry name" value="queuosine_YadB"/>
    <property type="match status" value="1"/>
</dbReference>
<evidence type="ECO:0000313" key="10">
    <source>
        <dbReference type="EMBL" id="OAI16341.1"/>
    </source>
</evidence>
<dbReference type="GO" id="GO:0005829">
    <property type="term" value="C:cytosol"/>
    <property type="evidence" value="ECO:0007669"/>
    <property type="project" value="TreeGrafter"/>
</dbReference>
<dbReference type="NCBIfam" id="NF004314">
    <property type="entry name" value="PRK05710.1-3"/>
    <property type="match status" value="1"/>
</dbReference>
<keyword evidence="1 7" id="KW-0436">Ligase</keyword>
<feature type="binding site" evidence="7">
    <location>
        <position position="105"/>
    </location>
    <ligand>
        <name>Zn(2+)</name>
        <dbReference type="ChEBI" id="CHEBI:29105"/>
    </ligand>
</feature>
<dbReference type="InterPro" id="IPR049940">
    <property type="entry name" value="GluQ/Sye"/>
</dbReference>
<dbReference type="PRINTS" id="PR00987">
    <property type="entry name" value="TRNASYNTHGLU"/>
</dbReference>
<dbReference type="SUPFAM" id="SSF52374">
    <property type="entry name" value="Nucleotidylyl transferase"/>
    <property type="match status" value="1"/>
</dbReference>
<evidence type="ECO:0000259" key="9">
    <source>
        <dbReference type="Pfam" id="PF00749"/>
    </source>
</evidence>
<organism evidence="10 11">
    <name type="scientific">Methylomonas lenta</name>
    <dbReference type="NCBI Taxonomy" id="980561"/>
    <lineage>
        <taxon>Bacteria</taxon>
        <taxon>Pseudomonadati</taxon>
        <taxon>Pseudomonadota</taxon>
        <taxon>Gammaproteobacteria</taxon>
        <taxon>Methylococcales</taxon>
        <taxon>Methylococcaceae</taxon>
        <taxon>Methylomonas</taxon>
    </lineage>
</organism>
<feature type="binding site" evidence="7">
    <location>
        <begin position="11"/>
        <end position="15"/>
    </location>
    <ligand>
        <name>L-glutamate</name>
        <dbReference type="ChEBI" id="CHEBI:29985"/>
    </ligand>
</feature>
<dbReference type="InterPro" id="IPR020058">
    <property type="entry name" value="Glu/Gln-tRNA-synth_Ib_cat-dom"/>
</dbReference>
<dbReference type="Gene3D" id="3.40.50.620">
    <property type="entry name" value="HUPs"/>
    <property type="match status" value="1"/>
</dbReference>
<feature type="binding site" evidence="7">
    <location>
        <position position="116"/>
    </location>
    <ligand>
        <name>Zn(2+)</name>
        <dbReference type="ChEBI" id="CHEBI:29105"/>
    </ligand>
</feature>
<dbReference type="GO" id="GO:0006424">
    <property type="term" value="P:glutamyl-tRNA aminoacylation"/>
    <property type="evidence" value="ECO:0007669"/>
    <property type="project" value="InterPro"/>
</dbReference>
<feature type="binding site" evidence="7">
    <location>
        <position position="120"/>
    </location>
    <ligand>
        <name>Zn(2+)</name>
        <dbReference type="ChEBI" id="CHEBI:29105"/>
    </ligand>
</feature>
<comment type="similarity">
    <text evidence="7">Belongs to the class-I aminoacyl-tRNA synthetase family. GluQ subfamily.</text>
</comment>
<dbReference type="GO" id="GO:0006400">
    <property type="term" value="P:tRNA modification"/>
    <property type="evidence" value="ECO:0007669"/>
    <property type="project" value="InterPro"/>
</dbReference>
<dbReference type="EMBL" id="LUUI01000096">
    <property type="protein sequence ID" value="OAI16341.1"/>
    <property type="molecule type" value="Genomic_DNA"/>
</dbReference>
<keyword evidence="11" id="KW-1185">Reference proteome</keyword>
<dbReference type="EC" id="6.1.1.-" evidence="7"/>
<dbReference type="Pfam" id="PF00749">
    <property type="entry name" value="tRNA-synt_1c"/>
    <property type="match status" value="2"/>
</dbReference>
<dbReference type="Proteomes" id="UP000078476">
    <property type="component" value="Unassembled WGS sequence"/>
</dbReference>
<dbReference type="InterPro" id="IPR022380">
    <property type="entry name" value="Glu-Q_tRNA(Asp)_Synthase"/>
</dbReference>
<evidence type="ECO:0000313" key="11">
    <source>
        <dbReference type="Proteomes" id="UP000078476"/>
    </source>
</evidence>
<keyword evidence="6 7" id="KW-0030">Aminoacyl-tRNA synthetase</keyword>
<feature type="binding site" evidence="7">
    <location>
        <position position="233"/>
    </location>
    <ligand>
        <name>ATP</name>
        <dbReference type="ChEBI" id="CHEBI:30616"/>
    </ligand>
</feature>
<evidence type="ECO:0000256" key="8">
    <source>
        <dbReference type="RuleBase" id="RU363037"/>
    </source>
</evidence>